<keyword evidence="2" id="KW-0808">Transferase</keyword>
<evidence type="ECO:0000259" key="1">
    <source>
        <dbReference type="Pfam" id="PF00535"/>
    </source>
</evidence>
<keyword evidence="3" id="KW-1185">Reference proteome</keyword>
<sequence>MNPTVTIIIPVYNTEDYLPQCLDSVLGQSFTDFEVICVDDGSNDRSPLILDEYAARDPRLRVLHTERVNAGAARNHALREARGVYLSFLDSDDYFDANFLAVMVELAERNQLDVALCKSFFLDDATKKRTNHNKPLLDTLNPCTVYSADNLWDVAFRYTVGWPWDKLYRRAFIEEHGLAFQELSSTNDAFFVFSALALMTRFAFTDKRLVVHRVNNLRSIENTRDKSWGNLFSAIEAIEANLARQGLTGKAQRSFDNWVAEMCLWNICSLRSSREEFYDYVQEHVTPKLAPKDPSYFYEEDYALRLRIWDACDYQTASQVFAQLDEAKAAIKESEQIKTENGRLKSIERSRSYKVGRCLTAPFRRIATYLKKSN</sequence>
<dbReference type="SUPFAM" id="SSF53448">
    <property type="entry name" value="Nucleotide-diphospho-sugar transferases"/>
    <property type="match status" value="1"/>
</dbReference>
<organism evidence="2 3">
    <name type="scientific">Adlercreutzia muris</name>
    <dbReference type="NCBI Taxonomy" id="1796610"/>
    <lineage>
        <taxon>Bacteria</taxon>
        <taxon>Bacillati</taxon>
        <taxon>Actinomycetota</taxon>
        <taxon>Coriobacteriia</taxon>
        <taxon>Eggerthellales</taxon>
        <taxon>Eggerthellaceae</taxon>
        <taxon>Adlercreutzia</taxon>
    </lineage>
</organism>
<dbReference type="RefSeq" id="WP_151432145.1">
    <property type="nucleotide sequence ID" value="NZ_JANJZI010000027.1"/>
</dbReference>
<dbReference type="EMBL" id="WAJS01000070">
    <property type="protein sequence ID" value="KAB1636021.1"/>
    <property type="molecule type" value="Genomic_DNA"/>
</dbReference>
<dbReference type="Proteomes" id="UP000479639">
    <property type="component" value="Unassembled WGS sequence"/>
</dbReference>
<dbReference type="AlphaFoldDB" id="A0A7C8BQ27"/>
<dbReference type="CDD" id="cd00761">
    <property type="entry name" value="Glyco_tranf_GTA_type"/>
    <property type="match status" value="1"/>
</dbReference>
<reference evidence="2 3" key="1">
    <citation type="submission" date="2019-09" db="EMBL/GenBank/DDBJ databases">
        <title>Whole genome shotgun sequencing (WGS) of Ellagibacter isourolithinifaciens DSM 104140(T) and Adlercreutzia muris DSM 29508(T).</title>
        <authorList>
            <person name="Stoll D.A."/>
            <person name="Danylec N."/>
            <person name="Huch M."/>
        </authorList>
    </citation>
    <scope>NUCLEOTIDE SEQUENCE [LARGE SCALE GENOMIC DNA]</scope>
    <source>
        <strain evidence="2 3">DSM 29508</strain>
    </source>
</reference>
<evidence type="ECO:0000313" key="3">
    <source>
        <dbReference type="Proteomes" id="UP000479639"/>
    </source>
</evidence>
<dbReference type="PANTHER" id="PTHR22916">
    <property type="entry name" value="GLYCOSYLTRANSFERASE"/>
    <property type="match status" value="1"/>
</dbReference>
<feature type="domain" description="Glycosyltransferase 2-like" evidence="1">
    <location>
        <begin position="6"/>
        <end position="139"/>
    </location>
</feature>
<dbReference type="GO" id="GO:0016758">
    <property type="term" value="F:hexosyltransferase activity"/>
    <property type="evidence" value="ECO:0007669"/>
    <property type="project" value="UniProtKB-ARBA"/>
</dbReference>
<dbReference type="Pfam" id="PF00535">
    <property type="entry name" value="Glycos_transf_2"/>
    <property type="match status" value="1"/>
</dbReference>
<dbReference type="InterPro" id="IPR029044">
    <property type="entry name" value="Nucleotide-diphossugar_trans"/>
</dbReference>
<proteinExistence type="predicted"/>
<accession>A0A7C8BQ27</accession>
<name>A0A7C8BQ27_9ACTN</name>
<evidence type="ECO:0000313" key="2">
    <source>
        <dbReference type="EMBL" id="KAB1636021.1"/>
    </source>
</evidence>
<dbReference type="Gene3D" id="3.90.550.10">
    <property type="entry name" value="Spore Coat Polysaccharide Biosynthesis Protein SpsA, Chain A"/>
    <property type="match status" value="1"/>
</dbReference>
<protein>
    <submittedName>
        <fullName evidence="2">Glycosyltransferase family 2 protein</fullName>
    </submittedName>
</protein>
<gene>
    <name evidence="2" type="ORF">F8D48_11360</name>
</gene>
<dbReference type="PANTHER" id="PTHR22916:SF3">
    <property type="entry name" value="UDP-GLCNAC:BETAGAL BETA-1,3-N-ACETYLGLUCOSAMINYLTRANSFERASE-LIKE PROTEIN 1"/>
    <property type="match status" value="1"/>
</dbReference>
<dbReference type="InterPro" id="IPR001173">
    <property type="entry name" value="Glyco_trans_2-like"/>
</dbReference>
<comment type="caution">
    <text evidence="2">The sequence shown here is derived from an EMBL/GenBank/DDBJ whole genome shotgun (WGS) entry which is preliminary data.</text>
</comment>